<dbReference type="Gene3D" id="3.40.50.1820">
    <property type="entry name" value="alpha/beta hydrolase"/>
    <property type="match status" value="1"/>
</dbReference>
<accession>M3C2T9</accession>
<reference evidence="3 4" key="1">
    <citation type="journal article" date="2012" name="PLoS Pathog.">
        <title>Diverse lifestyles and strategies of plant pathogenesis encoded in the genomes of eighteen Dothideomycetes fungi.</title>
        <authorList>
            <person name="Ohm R.A."/>
            <person name="Feau N."/>
            <person name="Henrissat B."/>
            <person name="Schoch C.L."/>
            <person name="Horwitz B.A."/>
            <person name="Barry K.W."/>
            <person name="Condon B.J."/>
            <person name="Copeland A.C."/>
            <person name="Dhillon B."/>
            <person name="Glaser F."/>
            <person name="Hesse C.N."/>
            <person name="Kosti I."/>
            <person name="LaButti K."/>
            <person name="Lindquist E.A."/>
            <person name="Lucas S."/>
            <person name="Salamov A.A."/>
            <person name="Bradshaw R.E."/>
            <person name="Ciuffetti L."/>
            <person name="Hamelin R.C."/>
            <person name="Kema G.H.J."/>
            <person name="Lawrence C."/>
            <person name="Scott J.A."/>
            <person name="Spatafora J.W."/>
            <person name="Turgeon B.G."/>
            <person name="de Wit P.J.G.M."/>
            <person name="Zhong S."/>
            <person name="Goodwin S.B."/>
            <person name="Grigoriev I.V."/>
        </authorList>
    </citation>
    <scope>NUCLEOTIDE SEQUENCE [LARGE SCALE GENOMIC DNA]</scope>
    <source>
        <strain evidence="3 4">SO2202</strain>
    </source>
</reference>
<gene>
    <name evidence="3" type="ORF">SEPMUDRAFT_148254</name>
</gene>
<proteinExistence type="predicted"/>
<dbReference type="SMART" id="SM00321">
    <property type="entry name" value="WSC"/>
    <property type="match status" value="1"/>
</dbReference>
<organism evidence="3 4">
    <name type="scientific">Sphaerulina musiva (strain SO2202)</name>
    <name type="common">Poplar stem canker fungus</name>
    <name type="synonym">Septoria musiva</name>
    <dbReference type="NCBI Taxonomy" id="692275"/>
    <lineage>
        <taxon>Eukaryota</taxon>
        <taxon>Fungi</taxon>
        <taxon>Dikarya</taxon>
        <taxon>Ascomycota</taxon>
        <taxon>Pezizomycotina</taxon>
        <taxon>Dothideomycetes</taxon>
        <taxon>Dothideomycetidae</taxon>
        <taxon>Mycosphaerellales</taxon>
        <taxon>Mycosphaerellaceae</taxon>
        <taxon>Sphaerulina</taxon>
    </lineage>
</organism>
<feature type="chain" id="PRO_5004031578" evidence="1">
    <location>
        <begin position="18"/>
        <end position="507"/>
    </location>
</feature>
<dbReference type="STRING" id="692275.M3C2T9"/>
<dbReference type="PANTHER" id="PTHR35560">
    <property type="entry name" value="BLL0132 PROTEIN"/>
    <property type="match status" value="1"/>
</dbReference>
<dbReference type="HOGENOM" id="CLU_506251_0_0_1"/>
<evidence type="ECO:0000313" key="3">
    <source>
        <dbReference type="EMBL" id="EMF14586.1"/>
    </source>
</evidence>
<dbReference type="EMBL" id="KB456262">
    <property type="protein sequence ID" value="EMF14586.1"/>
    <property type="molecule type" value="Genomic_DNA"/>
</dbReference>
<dbReference type="OMA" id="SHDNGQM"/>
<keyword evidence="1" id="KW-0732">Signal</keyword>
<evidence type="ECO:0000256" key="1">
    <source>
        <dbReference type="SAM" id="SignalP"/>
    </source>
</evidence>
<dbReference type="InterPro" id="IPR002889">
    <property type="entry name" value="WSC_carb-bd"/>
</dbReference>
<name>M3C2T9_SPHMS</name>
<dbReference type="Pfam" id="PF01822">
    <property type="entry name" value="WSC"/>
    <property type="match status" value="1"/>
</dbReference>
<dbReference type="AlphaFoldDB" id="M3C2T9"/>
<dbReference type="GeneID" id="27901943"/>
<evidence type="ECO:0000259" key="2">
    <source>
        <dbReference type="PROSITE" id="PS51212"/>
    </source>
</evidence>
<evidence type="ECO:0000313" key="4">
    <source>
        <dbReference type="Proteomes" id="UP000016931"/>
    </source>
</evidence>
<protein>
    <submittedName>
        <fullName evidence="3">WSC-domain-containing protein</fullName>
    </submittedName>
</protein>
<dbReference type="eggNOG" id="ENOG502S3VG">
    <property type="taxonomic scope" value="Eukaryota"/>
</dbReference>
<sequence>MHYIPWGLALCATAVVAQQYQGNSIAGALPVVPGAEVAFFKIADPSGFNDELTLVNYYSHGTDGNRIVESKIQRVVIVIPGLLRDCNNYENDMLNALKLATAADANINVDSVAVMTTCFPNGNDKNYMYPWTDGLPAGQGSQSNALVWSGSQWAGGATNQYPSSSTNISSFEVLDQLISYFDDTTVFPNMKQIVLAGHSLGGQMLQRYAAVSTASFTKPVTYWIGNPDSYAWLSTDRPLSTVGCPDYDHYRAGYTNYDSYAGGLQYGSSLVAAGREAILANFNTKQIAYARALLDHGDRSAACAPTATGADRHERFFFYISAFPPSCPDPASSNCDTVDLVNASHDNGQMFQSPAGIARLFTDNFYGDRTRAYDFGYPRAQAGDDPYPNPAFAGTSGHTITGNWNGWTYQGCWTNQAPLTPLALPTLLYDNTGNSIEGCTSGCQGSGFAIAGLQNGTQCFCGNALSGQSAVLIVDGACRLPCPGNLGEVCGGYSRLSIFSAAFPAFE</sequence>
<keyword evidence="4" id="KW-1185">Reference proteome</keyword>
<dbReference type="Proteomes" id="UP000016931">
    <property type="component" value="Unassembled WGS sequence"/>
</dbReference>
<dbReference type="SUPFAM" id="SSF53474">
    <property type="entry name" value="alpha/beta-Hydrolases"/>
    <property type="match status" value="1"/>
</dbReference>
<feature type="signal peptide" evidence="1">
    <location>
        <begin position="1"/>
        <end position="17"/>
    </location>
</feature>
<dbReference type="RefSeq" id="XP_016762707.1">
    <property type="nucleotide sequence ID" value="XM_016904806.1"/>
</dbReference>
<dbReference type="PROSITE" id="PS51212">
    <property type="entry name" value="WSC"/>
    <property type="match status" value="1"/>
</dbReference>
<dbReference type="PANTHER" id="PTHR35560:SF3">
    <property type="entry name" value="PEPTIDASE S9 PROLYL OLIGOPEPTIDASE CATALYTIC DOMAIN-CONTAINING PROTEIN"/>
    <property type="match status" value="1"/>
</dbReference>
<dbReference type="InterPro" id="IPR029058">
    <property type="entry name" value="AB_hydrolase_fold"/>
</dbReference>
<feature type="domain" description="WSC" evidence="2">
    <location>
        <begin position="406"/>
        <end position="502"/>
    </location>
</feature>
<dbReference type="OrthoDB" id="2019572at2759"/>